<dbReference type="AlphaFoldDB" id="A0A165D4G1"/>
<dbReference type="InParanoid" id="A0A165D4G1"/>
<sequence>MHKMGPTSPPRQLRAGAAPTKLGKPRVALPVSVQSTDTLWDAAAQLVPSSPPAMPSLDAFRLGTTQTEPDALYPVTVPGSPVESEAPAGNRKNRPSLELDLSSLPQPRRRVRKDHLARCVTLQHGMLRESISAGPDDLLSRLSLYDDSMVVSAGGVNVEDLIVEEDERDWANGYAYHSGPKTAPVLDSRVNKGLIRSASHLPPTPPNSAPNKIPADVEEYFPTMAELLAMQDEEDDQHESFLPIDSPHRVELQEFRFPASPARSQFPSSAFPVSPTATNFAPSRRASTVLPDEELFFQPDPPHRPAESSTRSRSPSPRRRSPSPRRDSGAQYITMQDEDTRTLYAETIDSTSMAAHMSHVPPFTATTGFNLSPPPSAVPSISPTIAYEQGLGFGTAALSCRNWPVFVVGRIVHGYLHTSAASAAVVLDAFAVGCIPSL</sequence>
<evidence type="ECO:0000256" key="1">
    <source>
        <dbReference type="SAM" id="MobiDB-lite"/>
    </source>
</evidence>
<organism evidence="2 3">
    <name type="scientific">Exidia glandulosa HHB12029</name>
    <dbReference type="NCBI Taxonomy" id="1314781"/>
    <lineage>
        <taxon>Eukaryota</taxon>
        <taxon>Fungi</taxon>
        <taxon>Dikarya</taxon>
        <taxon>Basidiomycota</taxon>
        <taxon>Agaricomycotina</taxon>
        <taxon>Agaricomycetes</taxon>
        <taxon>Auriculariales</taxon>
        <taxon>Exidiaceae</taxon>
        <taxon>Exidia</taxon>
    </lineage>
</organism>
<evidence type="ECO:0000313" key="3">
    <source>
        <dbReference type="Proteomes" id="UP000077266"/>
    </source>
</evidence>
<accession>A0A165D4G1</accession>
<name>A0A165D4G1_EXIGL</name>
<feature type="region of interest" description="Disordered" evidence="1">
    <location>
        <begin position="295"/>
        <end position="334"/>
    </location>
</feature>
<evidence type="ECO:0000313" key="2">
    <source>
        <dbReference type="EMBL" id="KZV83766.1"/>
    </source>
</evidence>
<reference evidence="2 3" key="1">
    <citation type="journal article" date="2016" name="Mol. Biol. Evol.">
        <title>Comparative Genomics of Early-Diverging Mushroom-Forming Fungi Provides Insights into the Origins of Lignocellulose Decay Capabilities.</title>
        <authorList>
            <person name="Nagy L.G."/>
            <person name="Riley R."/>
            <person name="Tritt A."/>
            <person name="Adam C."/>
            <person name="Daum C."/>
            <person name="Floudas D."/>
            <person name="Sun H."/>
            <person name="Yadav J.S."/>
            <person name="Pangilinan J."/>
            <person name="Larsson K.H."/>
            <person name="Matsuura K."/>
            <person name="Barry K."/>
            <person name="Labutti K."/>
            <person name="Kuo R."/>
            <person name="Ohm R.A."/>
            <person name="Bhattacharya S.S."/>
            <person name="Shirouzu T."/>
            <person name="Yoshinaga Y."/>
            <person name="Martin F.M."/>
            <person name="Grigoriev I.V."/>
            <person name="Hibbett D.S."/>
        </authorList>
    </citation>
    <scope>NUCLEOTIDE SEQUENCE [LARGE SCALE GENOMIC DNA]</scope>
    <source>
        <strain evidence="2 3">HHB12029</strain>
    </source>
</reference>
<feature type="region of interest" description="Disordered" evidence="1">
    <location>
        <begin position="1"/>
        <end position="23"/>
    </location>
</feature>
<keyword evidence="3" id="KW-1185">Reference proteome</keyword>
<dbReference type="Proteomes" id="UP000077266">
    <property type="component" value="Unassembled WGS sequence"/>
</dbReference>
<feature type="region of interest" description="Disordered" evidence="1">
    <location>
        <begin position="76"/>
        <end position="104"/>
    </location>
</feature>
<protein>
    <submittedName>
        <fullName evidence="2">Uncharacterized protein</fullName>
    </submittedName>
</protein>
<feature type="region of interest" description="Disordered" evidence="1">
    <location>
        <begin position="261"/>
        <end position="280"/>
    </location>
</feature>
<gene>
    <name evidence="2" type="ORF">EXIGLDRAFT_777258</name>
</gene>
<proteinExistence type="predicted"/>
<dbReference type="EMBL" id="KV426256">
    <property type="protein sequence ID" value="KZV83766.1"/>
    <property type="molecule type" value="Genomic_DNA"/>
</dbReference>